<dbReference type="Proteomes" id="UP000029221">
    <property type="component" value="Unassembled WGS sequence"/>
</dbReference>
<dbReference type="eggNOG" id="COG3087">
    <property type="taxonomic scope" value="Bacteria"/>
</dbReference>
<gene>
    <name evidence="2" type="ORF">JCM19294_2930</name>
</gene>
<dbReference type="STRING" id="319236.BST91_10225"/>
<keyword evidence="3" id="KW-1185">Reference proteome</keyword>
<accession>A0A090Q330</accession>
<protein>
    <recommendedName>
        <fullName evidence="1">SPOR domain-containing protein</fullName>
    </recommendedName>
</protein>
<dbReference type="RefSeq" id="WP_201770704.1">
    <property type="nucleotide sequence ID" value="NZ_BBML01000001.1"/>
</dbReference>
<sequence length="204" mass="22983">MYLVNYLPEAFGLSSQELYQVDRAVIDQENDSTAVETPVIAINEVKKAEAQNEGSNNSQWWKYAAVGALLLGLSYVGYNQYEVTSIKNQDLVQQMAEQKLDQQIEQASFLITDPIPQVAVKVAQPKKNYHIVAGAFRDPKNADKRVVQLKNAGHDAKRIGINKYGLHNVAFSSFHEKNDAINELYRLRKLGFDQAWLLTGQLNN</sequence>
<feature type="domain" description="SPOR" evidence="1">
    <location>
        <begin position="123"/>
        <end position="199"/>
    </location>
</feature>
<reference evidence="2" key="1">
    <citation type="journal article" date="2014" name="Genome Announc.">
        <title>Draft Genome Sequences of Marine Flavobacterium Nonlabens Strains NR17, NR24, NR27, NR32, NR33, and Ara13.</title>
        <authorList>
            <person name="Nakanishi M."/>
            <person name="Meirelles P."/>
            <person name="Suzuki R."/>
            <person name="Takatani N."/>
            <person name="Mino S."/>
            <person name="Suda W."/>
            <person name="Oshima K."/>
            <person name="Hattori M."/>
            <person name="Ohkuma M."/>
            <person name="Hosokawa M."/>
            <person name="Miyashita K."/>
            <person name="Thompson F.L."/>
            <person name="Niwa A."/>
            <person name="Sawabe T."/>
            <person name="Sawabe T."/>
        </authorList>
    </citation>
    <scope>NUCLEOTIDE SEQUENCE [LARGE SCALE GENOMIC DNA]</scope>
    <source>
        <strain evidence="2">JCM 19294</strain>
    </source>
</reference>
<proteinExistence type="predicted"/>
<dbReference type="AlphaFoldDB" id="A0A090Q330"/>
<dbReference type="SUPFAM" id="SSF110997">
    <property type="entry name" value="Sporulation related repeat"/>
    <property type="match status" value="1"/>
</dbReference>
<evidence type="ECO:0000259" key="1">
    <source>
        <dbReference type="PROSITE" id="PS51724"/>
    </source>
</evidence>
<organism evidence="2 3">
    <name type="scientific">Nonlabens tegetincola</name>
    <dbReference type="NCBI Taxonomy" id="323273"/>
    <lineage>
        <taxon>Bacteria</taxon>
        <taxon>Pseudomonadati</taxon>
        <taxon>Bacteroidota</taxon>
        <taxon>Flavobacteriia</taxon>
        <taxon>Flavobacteriales</taxon>
        <taxon>Flavobacteriaceae</taxon>
        <taxon>Nonlabens</taxon>
    </lineage>
</organism>
<evidence type="ECO:0000313" key="2">
    <source>
        <dbReference type="EMBL" id="GAK96148.1"/>
    </source>
</evidence>
<dbReference type="Gene3D" id="3.30.70.1070">
    <property type="entry name" value="Sporulation related repeat"/>
    <property type="match status" value="1"/>
</dbReference>
<dbReference type="GO" id="GO:0042834">
    <property type="term" value="F:peptidoglycan binding"/>
    <property type="evidence" value="ECO:0007669"/>
    <property type="project" value="InterPro"/>
</dbReference>
<dbReference type="PROSITE" id="PS51724">
    <property type="entry name" value="SPOR"/>
    <property type="match status" value="1"/>
</dbReference>
<dbReference type="EMBL" id="BBML01000001">
    <property type="protein sequence ID" value="GAK96148.1"/>
    <property type="molecule type" value="Genomic_DNA"/>
</dbReference>
<comment type="caution">
    <text evidence="2">The sequence shown here is derived from an EMBL/GenBank/DDBJ whole genome shotgun (WGS) entry which is preliminary data.</text>
</comment>
<name>A0A090Q330_9FLAO</name>
<dbReference type="InterPro" id="IPR007730">
    <property type="entry name" value="SPOR-like_dom"/>
</dbReference>
<dbReference type="InterPro" id="IPR036680">
    <property type="entry name" value="SPOR-like_sf"/>
</dbReference>
<evidence type="ECO:0000313" key="3">
    <source>
        <dbReference type="Proteomes" id="UP000029221"/>
    </source>
</evidence>
<dbReference type="Pfam" id="PF05036">
    <property type="entry name" value="SPOR"/>
    <property type="match status" value="1"/>
</dbReference>